<accession>A0A174T534</accession>
<dbReference type="AlphaFoldDB" id="A0A174T534"/>
<organism evidence="2 5">
    <name type="scientific">Enterocloster clostridioformis</name>
    <dbReference type="NCBI Taxonomy" id="1531"/>
    <lineage>
        <taxon>Bacteria</taxon>
        <taxon>Bacillati</taxon>
        <taxon>Bacillota</taxon>
        <taxon>Clostridia</taxon>
        <taxon>Lachnospirales</taxon>
        <taxon>Lachnospiraceae</taxon>
        <taxon>Enterocloster</taxon>
    </lineage>
</organism>
<evidence type="ECO:0000313" key="3">
    <source>
        <dbReference type="EMBL" id="QIX89865.1"/>
    </source>
</evidence>
<reference evidence="4 6" key="2">
    <citation type="submission" date="2018-06" db="EMBL/GenBank/DDBJ databases">
        <authorList>
            <consortium name="Pathogen Informatics"/>
            <person name="Doyle S."/>
        </authorList>
    </citation>
    <scope>NUCLEOTIDE SEQUENCE [LARGE SCALE GENOMIC DNA]</scope>
    <source>
        <strain evidence="4 6">NCTC11224</strain>
    </source>
</reference>
<evidence type="ECO:0000256" key="1">
    <source>
        <dbReference type="SAM" id="Coils"/>
    </source>
</evidence>
<dbReference type="EMBL" id="CP050964">
    <property type="protein sequence ID" value="QIX89865.1"/>
    <property type="molecule type" value="Genomic_DNA"/>
</dbReference>
<proteinExistence type="predicted"/>
<dbReference type="Proteomes" id="UP000251853">
    <property type="component" value="Unassembled WGS sequence"/>
</dbReference>
<keyword evidence="1" id="KW-0175">Coiled coil</keyword>
<dbReference type="GeneID" id="57960360"/>
<evidence type="ECO:0000313" key="4">
    <source>
        <dbReference type="EMBL" id="SQB14713.1"/>
    </source>
</evidence>
<reference evidence="2 5" key="1">
    <citation type="submission" date="2015-09" db="EMBL/GenBank/DDBJ databases">
        <authorList>
            <consortium name="Pathogen Informatics"/>
        </authorList>
    </citation>
    <scope>NUCLEOTIDE SEQUENCE [LARGE SCALE GENOMIC DNA]</scope>
    <source>
        <strain evidence="2 5">2789STDY5834865</strain>
    </source>
</reference>
<evidence type="ECO:0000313" key="7">
    <source>
        <dbReference type="Proteomes" id="UP000501069"/>
    </source>
</evidence>
<evidence type="ECO:0000313" key="6">
    <source>
        <dbReference type="Proteomes" id="UP000251853"/>
    </source>
</evidence>
<evidence type="ECO:0000313" key="2">
    <source>
        <dbReference type="EMBL" id="CUQ05214.1"/>
    </source>
</evidence>
<dbReference type="RefSeq" id="WP_002588943.1">
    <property type="nucleotide sequence ID" value="NZ_CABKQO010000014.1"/>
</dbReference>
<dbReference type="EMBL" id="CZAB01000079">
    <property type="protein sequence ID" value="CUQ05214.1"/>
    <property type="molecule type" value="Genomic_DNA"/>
</dbReference>
<sequence>MNENEMLEAIRGMLQEELKPIHDSVETLKVQNKAIKNKLEEIDIRLTNLEYQVKKGTNETRQDIDTLVEVLEAKGILPKAL</sequence>
<feature type="coiled-coil region" evidence="1">
    <location>
        <begin position="25"/>
        <end position="52"/>
    </location>
</feature>
<protein>
    <submittedName>
        <fullName evidence="2">Uncharacterized protein</fullName>
    </submittedName>
</protein>
<dbReference type="Proteomes" id="UP000501069">
    <property type="component" value="Chromosome"/>
</dbReference>
<dbReference type="EMBL" id="UAVW01000016">
    <property type="protein sequence ID" value="SQB14713.1"/>
    <property type="molecule type" value="Genomic_DNA"/>
</dbReference>
<evidence type="ECO:0000313" key="5">
    <source>
        <dbReference type="Proteomes" id="UP000095512"/>
    </source>
</evidence>
<dbReference type="Proteomes" id="UP000095512">
    <property type="component" value="Unassembled WGS sequence"/>
</dbReference>
<gene>
    <name evidence="2" type="ORF">ERS852480_04733</name>
    <name evidence="3" type="ORF">FOC47_04210</name>
    <name evidence="4" type="ORF">NCTC11224_03767</name>
</gene>
<name>A0A174T534_9FIRM</name>
<reference evidence="3 7" key="3">
    <citation type="submission" date="2019-11" db="EMBL/GenBank/DDBJ databases">
        <title>FDA dAtabase for Regulatory Grade micrObial Sequences (FDA-ARGOS): Supporting development and validation of Infectious Disease Dx tests.</title>
        <authorList>
            <person name="Turner S."/>
            <person name="Byrd R."/>
            <person name="Tallon L."/>
            <person name="Sadzewicz L."/>
            <person name="Vavikolanu K."/>
            <person name="Mehta A."/>
            <person name="Aluvathingal J."/>
            <person name="Nadendla S."/>
            <person name="Myers T."/>
            <person name="Yan Y."/>
            <person name="Sichtig H."/>
        </authorList>
    </citation>
    <scope>NUCLEOTIDE SEQUENCE [LARGE SCALE GENOMIC DNA]</scope>
    <source>
        <strain evidence="3 7">FDAARGOS_739</strain>
    </source>
</reference>
<keyword evidence="6" id="KW-1185">Reference proteome</keyword>